<keyword evidence="2" id="KW-0575">Peroxidase</keyword>
<proteinExistence type="inferred from homology"/>
<keyword evidence="3" id="KW-0560">Oxidoreductase</keyword>
<dbReference type="Proteomes" id="UP000827092">
    <property type="component" value="Unassembled WGS sequence"/>
</dbReference>
<evidence type="ECO:0000256" key="4">
    <source>
        <dbReference type="SAM" id="SignalP"/>
    </source>
</evidence>
<dbReference type="Gene3D" id="3.40.30.10">
    <property type="entry name" value="Glutaredoxin"/>
    <property type="match status" value="1"/>
</dbReference>
<keyword evidence="6" id="KW-1185">Reference proteome</keyword>
<feature type="chain" id="PRO_5043854449" description="Glutathione peroxidase" evidence="4">
    <location>
        <begin position="21"/>
        <end position="73"/>
    </location>
</feature>
<comment type="similarity">
    <text evidence="1">Belongs to the glutathione peroxidase family.</text>
</comment>
<accession>A0AAV6TUV3</accession>
<name>A0AAV6TUV3_9ARAC</name>
<sequence length="73" mass="8163">MGWLASFACSILLYAAFIEAVVRVPSRSCHRPPCIHCEDSVYNYTLSNLHGTRNISLSEYQGKVLLIVNVATY</sequence>
<evidence type="ECO:0000313" key="5">
    <source>
        <dbReference type="EMBL" id="KAG8175514.1"/>
    </source>
</evidence>
<evidence type="ECO:0000313" key="6">
    <source>
        <dbReference type="Proteomes" id="UP000827092"/>
    </source>
</evidence>
<dbReference type="PROSITE" id="PS51355">
    <property type="entry name" value="GLUTATHIONE_PEROXID_3"/>
    <property type="match status" value="1"/>
</dbReference>
<comment type="caution">
    <text evidence="5">The sequence shown here is derived from an EMBL/GenBank/DDBJ whole genome shotgun (WGS) entry which is preliminary data.</text>
</comment>
<evidence type="ECO:0000256" key="1">
    <source>
        <dbReference type="ARBA" id="ARBA00006926"/>
    </source>
</evidence>
<gene>
    <name evidence="5" type="ORF">JTE90_009148</name>
</gene>
<keyword evidence="4" id="KW-0732">Signal</keyword>
<dbReference type="AlphaFoldDB" id="A0AAV6TUV3"/>
<dbReference type="GO" id="GO:0004601">
    <property type="term" value="F:peroxidase activity"/>
    <property type="evidence" value="ECO:0007669"/>
    <property type="project" value="UniProtKB-KW"/>
</dbReference>
<dbReference type="SUPFAM" id="SSF52833">
    <property type="entry name" value="Thioredoxin-like"/>
    <property type="match status" value="1"/>
</dbReference>
<feature type="signal peptide" evidence="4">
    <location>
        <begin position="1"/>
        <end position="20"/>
    </location>
</feature>
<dbReference type="InterPro" id="IPR000889">
    <property type="entry name" value="Glutathione_peroxidase"/>
</dbReference>
<dbReference type="InterPro" id="IPR036249">
    <property type="entry name" value="Thioredoxin-like_sf"/>
</dbReference>
<protein>
    <recommendedName>
        <fullName evidence="7">Glutathione peroxidase</fullName>
    </recommendedName>
</protein>
<organism evidence="5 6">
    <name type="scientific">Oedothorax gibbosus</name>
    <dbReference type="NCBI Taxonomy" id="931172"/>
    <lineage>
        <taxon>Eukaryota</taxon>
        <taxon>Metazoa</taxon>
        <taxon>Ecdysozoa</taxon>
        <taxon>Arthropoda</taxon>
        <taxon>Chelicerata</taxon>
        <taxon>Arachnida</taxon>
        <taxon>Araneae</taxon>
        <taxon>Araneomorphae</taxon>
        <taxon>Entelegynae</taxon>
        <taxon>Araneoidea</taxon>
        <taxon>Linyphiidae</taxon>
        <taxon>Erigoninae</taxon>
        <taxon>Oedothorax</taxon>
    </lineage>
</organism>
<dbReference type="EMBL" id="JAFNEN010000994">
    <property type="protein sequence ID" value="KAG8175514.1"/>
    <property type="molecule type" value="Genomic_DNA"/>
</dbReference>
<evidence type="ECO:0000256" key="2">
    <source>
        <dbReference type="ARBA" id="ARBA00022559"/>
    </source>
</evidence>
<dbReference type="GO" id="GO:0006979">
    <property type="term" value="P:response to oxidative stress"/>
    <property type="evidence" value="ECO:0007669"/>
    <property type="project" value="InterPro"/>
</dbReference>
<evidence type="ECO:0008006" key="7">
    <source>
        <dbReference type="Google" id="ProtNLM"/>
    </source>
</evidence>
<evidence type="ECO:0000256" key="3">
    <source>
        <dbReference type="ARBA" id="ARBA00023002"/>
    </source>
</evidence>
<reference evidence="5 6" key="1">
    <citation type="journal article" date="2022" name="Nat. Ecol. Evol.">
        <title>A masculinizing supergene underlies an exaggerated male reproductive morph in a spider.</title>
        <authorList>
            <person name="Hendrickx F."/>
            <person name="De Corte Z."/>
            <person name="Sonet G."/>
            <person name="Van Belleghem S.M."/>
            <person name="Kostlbacher S."/>
            <person name="Vangestel C."/>
        </authorList>
    </citation>
    <scope>NUCLEOTIDE SEQUENCE [LARGE SCALE GENOMIC DNA]</scope>
    <source>
        <strain evidence="5">W744_W776</strain>
    </source>
</reference>